<keyword evidence="9 13" id="KW-0456">Lyase</keyword>
<evidence type="ECO:0000313" key="17">
    <source>
        <dbReference type="Proteomes" id="UP000007564"/>
    </source>
</evidence>
<accession>A0A0C6P3A3</accession>
<dbReference type="EMBL" id="HE965806">
    <property type="protein sequence ID" value="CCJ54259.1"/>
    <property type="molecule type" value="Genomic_DNA"/>
</dbReference>
<comment type="pathway">
    <text evidence="2">Amino-acid biosynthesis; L-lysine biosynthesis via DAP pathway; (S)-tetrahydrodipicolinate from L-aspartate: step 3/4.</text>
</comment>
<keyword evidence="10" id="KW-0704">Schiff base</keyword>
<evidence type="ECO:0000256" key="2">
    <source>
        <dbReference type="ARBA" id="ARBA00005120"/>
    </source>
</evidence>
<keyword evidence="5" id="KW-0963">Cytoplasm</keyword>
<evidence type="ECO:0000256" key="15">
    <source>
        <dbReference type="PIRSR" id="PIRSR001365-2"/>
    </source>
</evidence>
<feature type="active site" description="Schiff-base intermediate with substrate" evidence="14">
    <location>
        <position position="166"/>
    </location>
</feature>
<dbReference type="SUPFAM" id="SSF51569">
    <property type="entry name" value="Aldolase"/>
    <property type="match status" value="1"/>
</dbReference>
<dbReference type="PANTHER" id="PTHR12128:SF66">
    <property type="entry name" value="4-HYDROXY-2-OXOGLUTARATE ALDOLASE, MITOCHONDRIAL"/>
    <property type="match status" value="1"/>
</dbReference>
<evidence type="ECO:0000256" key="13">
    <source>
        <dbReference type="PIRNR" id="PIRNR001365"/>
    </source>
</evidence>
<feature type="binding site" evidence="15">
    <location>
        <position position="208"/>
    </location>
    <ligand>
        <name>pyruvate</name>
        <dbReference type="ChEBI" id="CHEBI:15361"/>
    </ligand>
</feature>
<gene>
    <name evidence="16" type="primary">dapA</name>
    <name evidence="16" type="ORF">BN112_2342</name>
</gene>
<dbReference type="GO" id="GO:0008840">
    <property type="term" value="F:4-hydroxy-tetrahydrodipicolinate synthase activity"/>
    <property type="evidence" value="ECO:0007669"/>
    <property type="project" value="UniProtKB-UniRule"/>
</dbReference>
<evidence type="ECO:0000256" key="5">
    <source>
        <dbReference type="ARBA" id="ARBA00022490"/>
    </source>
</evidence>
<reference evidence="16 17" key="1">
    <citation type="journal article" date="2012" name="BMC Genomics">
        <title>Comparative genomics of the classical Bordetella subspecies: the evolution and exchange of virulence-associated diversity amongst closely related pathogens.</title>
        <authorList>
            <person name="Park J."/>
            <person name="Zhang Y."/>
            <person name="Buboltz A.M."/>
            <person name="Zhang X."/>
            <person name="Schuster S.C."/>
            <person name="Ahuja U."/>
            <person name="Liu M."/>
            <person name="Miller J.F."/>
            <person name="Sebaihia M."/>
            <person name="Bentley S.D."/>
            <person name="Parkhill J."/>
            <person name="Harvill E.T."/>
        </authorList>
    </citation>
    <scope>NUCLEOTIDE SEQUENCE [LARGE SCALE GENOMIC DNA]</scope>
    <source>
        <strain evidence="16 17">253</strain>
    </source>
</reference>
<evidence type="ECO:0000256" key="14">
    <source>
        <dbReference type="PIRSR" id="PIRSR001365-1"/>
    </source>
</evidence>
<organism evidence="16 17">
    <name type="scientific">Bordetella bronchiseptica 253</name>
    <dbReference type="NCBI Taxonomy" id="568707"/>
    <lineage>
        <taxon>Bacteria</taxon>
        <taxon>Pseudomonadati</taxon>
        <taxon>Pseudomonadota</taxon>
        <taxon>Betaproteobacteria</taxon>
        <taxon>Burkholderiales</taxon>
        <taxon>Alcaligenaceae</taxon>
        <taxon>Bordetella</taxon>
    </lineage>
</organism>
<dbReference type="HOGENOM" id="CLU_049343_7_0_4"/>
<evidence type="ECO:0000256" key="4">
    <source>
        <dbReference type="ARBA" id="ARBA00012086"/>
    </source>
</evidence>
<dbReference type="RefSeq" id="WP_003808893.1">
    <property type="nucleotide sequence ID" value="NC_019382.1"/>
</dbReference>
<dbReference type="AlphaFoldDB" id="A0A0C6P3A3"/>
<evidence type="ECO:0000256" key="1">
    <source>
        <dbReference type="ARBA" id="ARBA00003294"/>
    </source>
</evidence>
<evidence type="ECO:0000313" key="16">
    <source>
        <dbReference type="EMBL" id="CCJ54259.1"/>
    </source>
</evidence>
<evidence type="ECO:0000256" key="11">
    <source>
        <dbReference type="ARBA" id="ARBA00047836"/>
    </source>
</evidence>
<comment type="similarity">
    <text evidence="3 13">Belongs to the DapA family.</text>
</comment>
<proteinExistence type="inferred from homology"/>
<dbReference type="EC" id="4.3.3.7" evidence="4 12"/>
<evidence type="ECO:0000256" key="9">
    <source>
        <dbReference type="ARBA" id="ARBA00023239"/>
    </source>
</evidence>
<feature type="binding site" evidence="15">
    <location>
        <position position="50"/>
    </location>
    <ligand>
        <name>pyruvate</name>
        <dbReference type="ChEBI" id="CHEBI:15361"/>
    </ligand>
</feature>
<evidence type="ECO:0000256" key="3">
    <source>
        <dbReference type="ARBA" id="ARBA00007592"/>
    </source>
</evidence>
<protein>
    <recommendedName>
        <fullName evidence="4 12">4-hydroxy-tetrahydrodipicolinate synthase</fullName>
        <ecNumber evidence="4 12">4.3.3.7</ecNumber>
    </recommendedName>
</protein>
<evidence type="ECO:0000256" key="6">
    <source>
        <dbReference type="ARBA" id="ARBA00022605"/>
    </source>
</evidence>
<dbReference type="GO" id="GO:0009089">
    <property type="term" value="P:lysine biosynthetic process via diaminopimelate"/>
    <property type="evidence" value="ECO:0007669"/>
    <property type="project" value="UniProtKB-UniRule"/>
</dbReference>
<dbReference type="PANTHER" id="PTHR12128">
    <property type="entry name" value="DIHYDRODIPICOLINATE SYNTHASE"/>
    <property type="match status" value="1"/>
</dbReference>
<name>A0A0C6P3A3_BORBO</name>
<dbReference type="InterPro" id="IPR005263">
    <property type="entry name" value="DapA"/>
</dbReference>
<dbReference type="PRINTS" id="PR00146">
    <property type="entry name" value="DHPICSNTHASE"/>
</dbReference>
<dbReference type="InterPro" id="IPR002220">
    <property type="entry name" value="DapA-like"/>
</dbReference>
<evidence type="ECO:0000256" key="12">
    <source>
        <dbReference type="NCBIfam" id="TIGR00674"/>
    </source>
</evidence>
<dbReference type="Pfam" id="PF00701">
    <property type="entry name" value="DHDPS"/>
    <property type="match status" value="1"/>
</dbReference>
<evidence type="ECO:0000256" key="8">
    <source>
        <dbReference type="ARBA" id="ARBA00023154"/>
    </source>
</evidence>
<sequence>MIDATSLRGILTALPTPVDAQGVVDTRAARLLVEYQLRHGIDGLVPIGGTGEYGSLARAERCRMVEATAQAAQGKVPVVAGVLDTGYFDALQSGRELAAAGADALMVVTPYYTNPTQAGLLDYFLRYADESPVPLIIYEIPYRTRIALAPEVLHQLSSHERIIGMKACNTDMYHFLRVVAGVSDTFSVLSGEDTLLPLHLLGGARGGIVVTATMLPAAWLQLFQLATSGRGAEALALHRELMPVMDLAFAETNPGPLKAVWDLIGIEAPDVLAPLREAAPELQAALRACMASMVQRFGQVA</sequence>
<dbReference type="Proteomes" id="UP000007564">
    <property type="component" value="Chromosome"/>
</dbReference>
<dbReference type="OrthoDB" id="9782828at2"/>
<dbReference type="UniPathway" id="UPA00034">
    <property type="reaction ID" value="UER00017"/>
</dbReference>
<dbReference type="InterPro" id="IPR013785">
    <property type="entry name" value="Aldolase_TIM"/>
</dbReference>
<dbReference type="KEGG" id="bbh:BN112_2342"/>
<dbReference type="PIRSF" id="PIRSF001365">
    <property type="entry name" value="DHDPS"/>
    <property type="match status" value="1"/>
</dbReference>
<keyword evidence="7" id="KW-0220">Diaminopimelate biosynthesis</keyword>
<feature type="active site" description="Proton donor/acceptor" evidence="14">
    <location>
        <position position="138"/>
    </location>
</feature>
<keyword evidence="8" id="KW-0457">Lysine biosynthesis</keyword>
<keyword evidence="6" id="KW-0028">Amino-acid biosynthesis</keyword>
<dbReference type="SMART" id="SM01130">
    <property type="entry name" value="DHDPS"/>
    <property type="match status" value="1"/>
</dbReference>
<dbReference type="GeneID" id="56480222"/>
<dbReference type="NCBIfam" id="TIGR00674">
    <property type="entry name" value="dapA"/>
    <property type="match status" value="1"/>
</dbReference>
<comment type="catalytic activity">
    <reaction evidence="11">
        <text>L-aspartate 4-semialdehyde + pyruvate = (2S,4S)-4-hydroxy-2,3,4,5-tetrahydrodipicolinate + H2O + H(+)</text>
        <dbReference type="Rhea" id="RHEA:34171"/>
        <dbReference type="ChEBI" id="CHEBI:15361"/>
        <dbReference type="ChEBI" id="CHEBI:15377"/>
        <dbReference type="ChEBI" id="CHEBI:15378"/>
        <dbReference type="ChEBI" id="CHEBI:67139"/>
        <dbReference type="ChEBI" id="CHEBI:537519"/>
        <dbReference type="EC" id="4.3.3.7"/>
    </reaction>
</comment>
<comment type="function">
    <text evidence="1">Catalyzes the condensation of (S)-aspartate-beta-semialdehyde [(S)-ASA] and pyruvate to 4-hydroxy-tetrahydrodipicolinate (HTPA).</text>
</comment>
<dbReference type="Gene3D" id="3.20.20.70">
    <property type="entry name" value="Aldolase class I"/>
    <property type="match status" value="1"/>
</dbReference>
<dbReference type="GO" id="GO:0019877">
    <property type="term" value="P:diaminopimelate biosynthetic process"/>
    <property type="evidence" value="ECO:0007669"/>
    <property type="project" value="UniProtKB-KW"/>
</dbReference>
<evidence type="ECO:0000256" key="10">
    <source>
        <dbReference type="ARBA" id="ARBA00023270"/>
    </source>
</evidence>
<evidence type="ECO:0000256" key="7">
    <source>
        <dbReference type="ARBA" id="ARBA00022915"/>
    </source>
</evidence>